<dbReference type="AlphaFoldDB" id="A0A4S2AZV8"/>
<proteinExistence type="predicted"/>
<protein>
    <submittedName>
        <fullName evidence="1">Uncharacterized protein</fullName>
    </submittedName>
</protein>
<organism evidence="1 2">
    <name type="scientific">Bacteroides muris</name>
    <name type="common">ex Afrizal et al. 2022</name>
    <dbReference type="NCBI Taxonomy" id="2516960"/>
    <lineage>
        <taxon>Bacteria</taxon>
        <taxon>Pseudomonadati</taxon>
        <taxon>Bacteroidota</taxon>
        <taxon>Bacteroidia</taxon>
        <taxon>Bacteroidales</taxon>
        <taxon>Bacteroidaceae</taxon>
        <taxon>Bacteroides</taxon>
    </lineage>
</organism>
<name>A0A4S2AZV8_9BACE</name>
<sequence>MPELCLFFCSSVFFVFVFHASILLPACWHSFASLLARPCHQLGKVLPLLWQNRVGAMSMPWQGIL</sequence>
<evidence type="ECO:0000313" key="2">
    <source>
        <dbReference type="Proteomes" id="UP000310532"/>
    </source>
</evidence>
<reference evidence="1 2" key="1">
    <citation type="submission" date="2019-04" db="EMBL/GenBank/DDBJ databases">
        <title>Microbes associate with the intestines of laboratory mice.</title>
        <authorList>
            <person name="Navarre W."/>
            <person name="Wong E."/>
            <person name="Huang K."/>
            <person name="Tropini C."/>
            <person name="Ng K."/>
            <person name="Yu B."/>
        </authorList>
    </citation>
    <scope>NUCLEOTIDE SEQUENCE [LARGE SCALE GENOMIC DNA]</scope>
    <source>
        <strain evidence="1 2">NM69_E16B</strain>
    </source>
</reference>
<dbReference type="EMBL" id="SRYZ01000011">
    <property type="protein sequence ID" value="TGY07177.1"/>
    <property type="molecule type" value="Genomic_DNA"/>
</dbReference>
<comment type="caution">
    <text evidence="1">The sequence shown here is derived from an EMBL/GenBank/DDBJ whole genome shotgun (WGS) entry which is preliminary data.</text>
</comment>
<dbReference type="Proteomes" id="UP000310532">
    <property type="component" value="Unassembled WGS sequence"/>
</dbReference>
<accession>A0A4S2AZV8</accession>
<keyword evidence="2" id="KW-1185">Reference proteome</keyword>
<evidence type="ECO:0000313" key="1">
    <source>
        <dbReference type="EMBL" id="TGY07177.1"/>
    </source>
</evidence>
<gene>
    <name evidence="1" type="ORF">E5355_07005</name>
</gene>